<keyword evidence="1" id="KW-0732">Signal</keyword>
<sequence>MRSLSRIVPALCLLGFSLLCGGLHAQTTTTSTGPVAVYRLSFEETGDSVNYRPYQNGFYIAPINGGSGSLILTLITGNQKQYFAYEAFGELFVAVDGKEKKMVLSATAANDVSTTVFYAIGKTEKEIEVESRNAVSKVKVAEKMTGYAVSADSEKDLPFAGAGTSVGVAGVSILTAKFDQTLTNAAIRDNASVATEVDEIIATLTASGYVDGRPQNAGNGNQATGN</sequence>
<feature type="signal peptide" evidence="1">
    <location>
        <begin position="1"/>
        <end position="25"/>
    </location>
</feature>
<evidence type="ECO:0000313" key="3">
    <source>
        <dbReference type="Proteomes" id="UP000253426"/>
    </source>
</evidence>
<proteinExistence type="predicted"/>
<accession>A0A366HT32</accession>
<dbReference type="EMBL" id="QNRR01000001">
    <property type="protein sequence ID" value="RBP47441.1"/>
    <property type="molecule type" value="Genomic_DNA"/>
</dbReference>
<feature type="chain" id="PRO_5016703624" description="FecR family protein" evidence="1">
    <location>
        <begin position="26"/>
        <end position="226"/>
    </location>
</feature>
<name>A0A366HT32_9BACT</name>
<reference evidence="2 3" key="1">
    <citation type="submission" date="2018-06" db="EMBL/GenBank/DDBJ databases">
        <title>Genomic Encyclopedia of Type Strains, Phase IV (KMG-IV): sequencing the most valuable type-strain genomes for metagenomic binning, comparative biology and taxonomic classification.</title>
        <authorList>
            <person name="Goeker M."/>
        </authorList>
    </citation>
    <scope>NUCLEOTIDE SEQUENCE [LARGE SCALE GENOMIC DNA]</scope>
    <source>
        <strain evidence="2 3">DSM 25532</strain>
    </source>
</reference>
<dbReference type="Proteomes" id="UP000253426">
    <property type="component" value="Unassembled WGS sequence"/>
</dbReference>
<gene>
    <name evidence="2" type="ORF">DES53_101238</name>
</gene>
<comment type="caution">
    <text evidence="2">The sequence shown here is derived from an EMBL/GenBank/DDBJ whole genome shotgun (WGS) entry which is preliminary data.</text>
</comment>
<organism evidence="2 3">
    <name type="scientific">Roseimicrobium gellanilyticum</name>
    <dbReference type="NCBI Taxonomy" id="748857"/>
    <lineage>
        <taxon>Bacteria</taxon>
        <taxon>Pseudomonadati</taxon>
        <taxon>Verrucomicrobiota</taxon>
        <taxon>Verrucomicrobiia</taxon>
        <taxon>Verrucomicrobiales</taxon>
        <taxon>Verrucomicrobiaceae</taxon>
        <taxon>Roseimicrobium</taxon>
    </lineage>
</organism>
<dbReference type="RefSeq" id="WP_147263125.1">
    <property type="nucleotide sequence ID" value="NZ_QNRR01000001.1"/>
</dbReference>
<evidence type="ECO:0000313" key="2">
    <source>
        <dbReference type="EMBL" id="RBP47441.1"/>
    </source>
</evidence>
<dbReference type="AlphaFoldDB" id="A0A366HT32"/>
<keyword evidence="3" id="KW-1185">Reference proteome</keyword>
<evidence type="ECO:0008006" key="4">
    <source>
        <dbReference type="Google" id="ProtNLM"/>
    </source>
</evidence>
<evidence type="ECO:0000256" key="1">
    <source>
        <dbReference type="SAM" id="SignalP"/>
    </source>
</evidence>
<dbReference type="OrthoDB" id="192657at2"/>
<protein>
    <recommendedName>
        <fullName evidence="4">FecR family protein</fullName>
    </recommendedName>
</protein>